<gene>
    <name evidence="2" type="ORF">PENARI_c011G09678</name>
</gene>
<protein>
    <submittedName>
        <fullName evidence="2">Uncharacterized protein</fullName>
    </submittedName>
</protein>
<feature type="repeat" description="ANK" evidence="1">
    <location>
        <begin position="33"/>
        <end position="65"/>
    </location>
</feature>
<dbReference type="Gene3D" id="1.25.40.20">
    <property type="entry name" value="Ankyrin repeat-containing domain"/>
    <property type="match status" value="1"/>
</dbReference>
<dbReference type="PANTHER" id="PTHR34706">
    <property type="entry name" value="SLR1338 PROTEIN"/>
    <property type="match status" value="1"/>
</dbReference>
<dbReference type="PROSITE" id="PS50088">
    <property type="entry name" value="ANK_REPEAT"/>
    <property type="match status" value="2"/>
</dbReference>
<accession>A0A1F5LFP2</accession>
<dbReference type="Pfam" id="PF12796">
    <property type="entry name" value="Ank_2"/>
    <property type="match status" value="1"/>
</dbReference>
<keyword evidence="3" id="KW-1185">Reference proteome</keyword>
<dbReference type="SUPFAM" id="SSF48403">
    <property type="entry name" value="Ankyrin repeat"/>
    <property type="match status" value="1"/>
</dbReference>
<evidence type="ECO:0000313" key="3">
    <source>
        <dbReference type="Proteomes" id="UP000177622"/>
    </source>
</evidence>
<organism evidence="2 3">
    <name type="scientific">Penicillium arizonense</name>
    <dbReference type="NCBI Taxonomy" id="1835702"/>
    <lineage>
        <taxon>Eukaryota</taxon>
        <taxon>Fungi</taxon>
        <taxon>Dikarya</taxon>
        <taxon>Ascomycota</taxon>
        <taxon>Pezizomycotina</taxon>
        <taxon>Eurotiomycetes</taxon>
        <taxon>Eurotiomycetidae</taxon>
        <taxon>Eurotiales</taxon>
        <taxon>Aspergillaceae</taxon>
        <taxon>Penicillium</taxon>
    </lineage>
</organism>
<dbReference type="PROSITE" id="PS50297">
    <property type="entry name" value="ANK_REP_REGION"/>
    <property type="match status" value="2"/>
</dbReference>
<comment type="caution">
    <text evidence="2">The sequence shown here is derived from an EMBL/GenBank/DDBJ whole genome shotgun (WGS) entry which is preliminary data.</text>
</comment>
<dbReference type="PANTHER" id="PTHR34706:SF3">
    <property type="entry name" value="ANKYRIN REPEAT PROTEIN (AFU_ORTHOLOGUE AFUA_7G06200)"/>
    <property type="match status" value="1"/>
</dbReference>
<sequence>MENLHTLAKTGTLTRSKLTSYLAHQDIDDQDDYGETPLFLATRGGHVGSVKLLLQSGADVNEKAPDGKTSLYMATQAPANNASIIKLLLKHNAKADGPIPELGNDTPIMEAVRQGKSPEAIRLLIDHGASLTNRNLSGQSAQSLADKSTNTAIHRALRPKNEQPGWKHELENLLVSSALFGLAYFGKWKDIGSNAIRRVAALSVPQANANVYPQTKDDFKRHLEDFITENGLEDFYPHGNDYVQQVAGKAAELLENGSPSAQWSKNLAIMSRHALYQPILYCDDSGSMETNDTMPDDSGTPMLEDRMTRQADLVERMADLMTRAAPNGSVHLRFINKIDGSANNLMYDQLRDRMTFTPRGATKLGTNLKAKVLDEFLYERINSGAELERPLLILTITDGCPNEEPEGEFRKVIQDSLAYVATKGYGPECLRFDLSQVGNDTKASDFLKSWQGDPLVPARVNVTAEHLDARFQSFRDGDEGFDQWLLERLNLNPLINY</sequence>
<name>A0A1F5LFP2_PENAI</name>
<dbReference type="InterPro" id="IPR036770">
    <property type="entry name" value="Ankyrin_rpt-contain_sf"/>
</dbReference>
<dbReference type="EMBL" id="LXJU01000011">
    <property type="protein sequence ID" value="OGE52034.1"/>
    <property type="molecule type" value="Genomic_DNA"/>
</dbReference>
<evidence type="ECO:0000313" key="2">
    <source>
        <dbReference type="EMBL" id="OGE52034.1"/>
    </source>
</evidence>
<dbReference type="STRING" id="1835702.A0A1F5LFP2"/>
<dbReference type="Proteomes" id="UP000177622">
    <property type="component" value="Unassembled WGS sequence"/>
</dbReference>
<feature type="repeat" description="ANK" evidence="1">
    <location>
        <begin position="103"/>
        <end position="136"/>
    </location>
</feature>
<proteinExistence type="predicted"/>
<reference evidence="2 3" key="1">
    <citation type="journal article" date="2016" name="Sci. Rep.">
        <title>Penicillium arizonense, a new, genome sequenced fungal species, reveals a high chemical diversity in secreted metabolites.</title>
        <authorList>
            <person name="Grijseels S."/>
            <person name="Nielsen J.C."/>
            <person name="Randelovic M."/>
            <person name="Nielsen J."/>
            <person name="Nielsen K.F."/>
            <person name="Workman M."/>
            <person name="Frisvad J.C."/>
        </authorList>
    </citation>
    <scope>NUCLEOTIDE SEQUENCE [LARGE SCALE GENOMIC DNA]</scope>
    <source>
        <strain evidence="2 3">CBS 141311</strain>
    </source>
</reference>
<keyword evidence="1" id="KW-0040">ANK repeat</keyword>
<evidence type="ECO:0000256" key="1">
    <source>
        <dbReference type="PROSITE-ProRule" id="PRU00023"/>
    </source>
</evidence>
<dbReference type="GeneID" id="34577444"/>
<dbReference type="Pfam" id="PF00023">
    <property type="entry name" value="Ank"/>
    <property type="match status" value="1"/>
</dbReference>
<dbReference type="InterPro" id="IPR002110">
    <property type="entry name" value="Ankyrin_rpt"/>
</dbReference>
<dbReference type="RefSeq" id="XP_022487476.1">
    <property type="nucleotide sequence ID" value="XM_022632710.1"/>
</dbReference>
<dbReference type="AlphaFoldDB" id="A0A1F5LFP2"/>
<dbReference type="SMART" id="SM00248">
    <property type="entry name" value="ANK"/>
    <property type="match status" value="3"/>
</dbReference>
<dbReference type="OrthoDB" id="2142040at2759"/>